<dbReference type="CDD" id="cd05403">
    <property type="entry name" value="NT_KNTase_like"/>
    <property type="match status" value="1"/>
</dbReference>
<dbReference type="Proteomes" id="UP001250932">
    <property type="component" value="Unassembled WGS sequence"/>
</dbReference>
<name>A0ABU3K8P1_9BACT</name>
<dbReference type="Gene3D" id="3.30.460.10">
    <property type="entry name" value="Beta Polymerase, domain 2"/>
    <property type="match status" value="1"/>
</dbReference>
<dbReference type="EMBL" id="JAQOUE010000001">
    <property type="protein sequence ID" value="MDT7042683.1"/>
    <property type="molecule type" value="Genomic_DNA"/>
</dbReference>
<evidence type="ECO:0000313" key="3">
    <source>
        <dbReference type="Proteomes" id="UP001250932"/>
    </source>
</evidence>
<evidence type="ECO:0000313" key="2">
    <source>
        <dbReference type="EMBL" id="MDT7042683.1"/>
    </source>
</evidence>
<dbReference type="Pfam" id="PF01909">
    <property type="entry name" value="NTP_transf_2"/>
    <property type="match status" value="1"/>
</dbReference>
<dbReference type="RefSeq" id="WP_313833124.1">
    <property type="nucleotide sequence ID" value="NZ_JAQOUE010000001.1"/>
</dbReference>
<comment type="caution">
    <text evidence="2">The sequence shown here is derived from an EMBL/GenBank/DDBJ whole genome shotgun (WGS) entry which is preliminary data.</text>
</comment>
<proteinExistence type="predicted"/>
<feature type="domain" description="Polymerase nucleotidyl transferase" evidence="1">
    <location>
        <begin position="21"/>
        <end position="81"/>
    </location>
</feature>
<dbReference type="SUPFAM" id="SSF81301">
    <property type="entry name" value="Nucleotidyltransferase"/>
    <property type="match status" value="1"/>
</dbReference>
<sequence length="330" mass="38468">MNFLRTRRDKALARLKKLQIHLKEAHKLSKGKVCVYVTGSFGRGEASNYSDLDLFIVGKEEKNFRVLSNLDEILVKAELIKATRKLNFPEFSGDGEYLKHYTVGDLVASLGKPDDDATNTFTARLLLLLESRPLLEEQIHKQAINSVINAYWRDFRGHESEFVPAFLVNDIIRLWRTFCVNYEARTQTSSDEKRAKRKLKNYKLKHSRLITCYSAIFYLMATMGKKDTVTQYDAKKMVYLSPIERLEWLLGEKGFTDFSSKINEILSLYQNFLTKTDQDEKTLVKLFLNDKKSREYLREANKLGDHVFELLRAIGERQKPFNKIFRILNV</sequence>
<organism evidence="2 3">
    <name type="scientific">Candidatus Nitronereus thalassa</name>
    <dbReference type="NCBI Taxonomy" id="3020898"/>
    <lineage>
        <taxon>Bacteria</taxon>
        <taxon>Pseudomonadati</taxon>
        <taxon>Nitrospirota</taxon>
        <taxon>Nitrospiria</taxon>
        <taxon>Nitrospirales</taxon>
        <taxon>Nitrospiraceae</taxon>
        <taxon>Candidatus Nitronereus</taxon>
    </lineage>
</organism>
<dbReference type="InterPro" id="IPR043519">
    <property type="entry name" value="NT_sf"/>
</dbReference>
<evidence type="ECO:0000259" key="1">
    <source>
        <dbReference type="Pfam" id="PF01909"/>
    </source>
</evidence>
<protein>
    <submittedName>
        <fullName evidence="2">Nucleotidyltransferase domain-containing protein</fullName>
    </submittedName>
</protein>
<gene>
    <name evidence="2" type="ORF">PPG34_10000</name>
</gene>
<keyword evidence="3" id="KW-1185">Reference proteome</keyword>
<dbReference type="InterPro" id="IPR002934">
    <property type="entry name" value="Polymerase_NTP_transf_dom"/>
</dbReference>
<accession>A0ABU3K8P1</accession>
<reference evidence="2 3" key="1">
    <citation type="journal article" date="2023" name="ISME J.">
        <title>Cultivation and genomic characterization of novel and ubiquitous marine nitrite-oxidizing bacteria from the Nitrospirales.</title>
        <authorList>
            <person name="Mueller A.J."/>
            <person name="Daebeler A."/>
            <person name="Herbold C.W."/>
            <person name="Kirkegaard R.H."/>
            <person name="Daims H."/>
        </authorList>
    </citation>
    <scope>NUCLEOTIDE SEQUENCE [LARGE SCALE GENOMIC DNA]</scope>
    <source>
        <strain evidence="2 3">EB</strain>
    </source>
</reference>